<dbReference type="EMBL" id="CM042882">
    <property type="protein sequence ID" value="KAI4383788.1"/>
    <property type="molecule type" value="Genomic_DNA"/>
</dbReference>
<accession>A0ACB9RXP4</accession>
<evidence type="ECO:0000313" key="2">
    <source>
        <dbReference type="Proteomes" id="UP001057402"/>
    </source>
</evidence>
<proteinExistence type="predicted"/>
<organism evidence="1 2">
    <name type="scientific">Melastoma candidum</name>
    <dbReference type="NCBI Taxonomy" id="119954"/>
    <lineage>
        <taxon>Eukaryota</taxon>
        <taxon>Viridiplantae</taxon>
        <taxon>Streptophyta</taxon>
        <taxon>Embryophyta</taxon>
        <taxon>Tracheophyta</taxon>
        <taxon>Spermatophyta</taxon>
        <taxon>Magnoliopsida</taxon>
        <taxon>eudicotyledons</taxon>
        <taxon>Gunneridae</taxon>
        <taxon>Pentapetalae</taxon>
        <taxon>rosids</taxon>
        <taxon>malvids</taxon>
        <taxon>Myrtales</taxon>
        <taxon>Melastomataceae</taxon>
        <taxon>Melastomatoideae</taxon>
        <taxon>Melastomateae</taxon>
        <taxon>Melastoma</taxon>
    </lineage>
</organism>
<name>A0ACB9RXP4_9MYRT</name>
<gene>
    <name evidence="1" type="ORF">MLD38_009588</name>
</gene>
<dbReference type="Proteomes" id="UP001057402">
    <property type="component" value="Chromosome 3"/>
</dbReference>
<comment type="caution">
    <text evidence="1">The sequence shown here is derived from an EMBL/GenBank/DDBJ whole genome shotgun (WGS) entry which is preliminary data.</text>
</comment>
<protein>
    <submittedName>
        <fullName evidence="1">Uncharacterized protein</fullName>
    </submittedName>
</protein>
<reference evidence="2" key="1">
    <citation type="journal article" date="2023" name="Front. Plant Sci.">
        <title>Chromosomal-level genome assembly of Melastoma candidum provides insights into trichome evolution.</title>
        <authorList>
            <person name="Zhong Y."/>
            <person name="Wu W."/>
            <person name="Sun C."/>
            <person name="Zou P."/>
            <person name="Liu Y."/>
            <person name="Dai S."/>
            <person name="Zhou R."/>
        </authorList>
    </citation>
    <scope>NUCLEOTIDE SEQUENCE [LARGE SCALE GENOMIC DNA]</scope>
</reference>
<sequence length="302" mass="33232">MKCLNLIYVRLLRTWRAMEMEKPCAVSRSITNRSSSPASRSFRVEAVMGMELRQQDPYGVFAAEGSIPRDIGPYKNLVMFTSASLNPKCISSSSSIPLLKKLWELISLLQTVDLRSMTEQQKLAFWINIYNACLMHGFLQYGVPSTPEKLHELANKASLNIGGNMLSPQAIEHYILRRPSSSAMSEEPNEDFIRGTLRDRFCQPQCYIRPVSRNPIFPSGEDIHGGWNQGRTGEVKGGVPAGGHSSDNQEEDRDSGALGWSDGGFDGGYGVTGGVGLPSVAQLRDSQEIDGGMPQGKTSQQQ</sequence>
<evidence type="ECO:0000313" key="1">
    <source>
        <dbReference type="EMBL" id="KAI4383788.1"/>
    </source>
</evidence>
<keyword evidence="2" id="KW-1185">Reference proteome</keyword>